<sequence length="203" mass="23025">MTDTSKKPRIPKGQGKDRLIKHSKILFLENGYESTSPQDIYKSSGVGQGSFYHHFSSKADLMKTVLDEICETESHSLHRILKKDSSAKDKLNEFLDQPRKGKKGCKFGRFIYESSVVNSDIAIPIRNYFQDLEESLDYLIGECQKSFSVTQCLSSKQISQTIIAQIQGGYILSRVKESDIFLANSITSIKKLIFNDEIVNDRD</sequence>
<dbReference type="SUPFAM" id="SSF48498">
    <property type="entry name" value="Tetracyclin repressor-like, C-terminal domain"/>
    <property type="match status" value="1"/>
</dbReference>
<name>A0ABV0KWK7_9GAMM</name>
<dbReference type="SUPFAM" id="SSF46689">
    <property type="entry name" value="Homeodomain-like"/>
    <property type="match status" value="1"/>
</dbReference>
<evidence type="ECO:0000256" key="3">
    <source>
        <dbReference type="ARBA" id="ARBA00023163"/>
    </source>
</evidence>
<dbReference type="PANTHER" id="PTHR47506:SF3">
    <property type="entry name" value="HTH-TYPE TRANSCRIPTIONAL REGULATOR LMRA"/>
    <property type="match status" value="1"/>
</dbReference>
<dbReference type="RefSeq" id="WP_348576143.1">
    <property type="nucleotide sequence ID" value="NZ_JBDYKN010000002.1"/>
</dbReference>
<evidence type="ECO:0000256" key="2">
    <source>
        <dbReference type="ARBA" id="ARBA00023125"/>
    </source>
</evidence>
<dbReference type="PROSITE" id="PS50977">
    <property type="entry name" value="HTH_TETR_2"/>
    <property type="match status" value="1"/>
</dbReference>
<dbReference type="InterPro" id="IPR036271">
    <property type="entry name" value="Tet_transcr_reg_TetR-rel_C_sf"/>
</dbReference>
<accession>A0ABV0KWK7</accession>
<dbReference type="EMBL" id="JBDYKN010000002">
    <property type="protein sequence ID" value="MEP7728554.1"/>
    <property type="molecule type" value="Genomic_DNA"/>
</dbReference>
<keyword evidence="2 4" id="KW-0238">DNA-binding</keyword>
<evidence type="ECO:0000313" key="6">
    <source>
        <dbReference type="EMBL" id="MEP7728554.1"/>
    </source>
</evidence>
<dbReference type="PRINTS" id="PR00455">
    <property type="entry name" value="HTHTETR"/>
</dbReference>
<protein>
    <submittedName>
        <fullName evidence="6">TetR/AcrR family transcriptional regulator</fullName>
    </submittedName>
</protein>
<keyword evidence="7" id="KW-1185">Reference proteome</keyword>
<comment type="caution">
    <text evidence="6">The sequence shown here is derived from an EMBL/GenBank/DDBJ whole genome shotgun (WGS) entry which is preliminary data.</text>
</comment>
<feature type="DNA-binding region" description="H-T-H motif" evidence="4">
    <location>
        <begin position="36"/>
        <end position="55"/>
    </location>
</feature>
<dbReference type="InterPro" id="IPR009057">
    <property type="entry name" value="Homeodomain-like_sf"/>
</dbReference>
<evidence type="ECO:0000259" key="5">
    <source>
        <dbReference type="PROSITE" id="PS50977"/>
    </source>
</evidence>
<reference evidence="6 7" key="1">
    <citation type="submission" date="2024-05" db="EMBL/GenBank/DDBJ databases">
        <authorList>
            <person name="Busch G.E."/>
            <person name="Sharma I."/>
        </authorList>
    </citation>
    <scope>NUCLEOTIDE SEQUENCE [LARGE SCALE GENOMIC DNA]</scope>
    <source>
        <strain evidence="6 7">23GB23</strain>
    </source>
</reference>
<evidence type="ECO:0000256" key="1">
    <source>
        <dbReference type="ARBA" id="ARBA00023015"/>
    </source>
</evidence>
<keyword evidence="1" id="KW-0805">Transcription regulation</keyword>
<dbReference type="Proteomes" id="UP001471651">
    <property type="component" value="Unassembled WGS sequence"/>
</dbReference>
<evidence type="ECO:0000256" key="4">
    <source>
        <dbReference type="PROSITE-ProRule" id="PRU00335"/>
    </source>
</evidence>
<dbReference type="InterPro" id="IPR001647">
    <property type="entry name" value="HTH_TetR"/>
</dbReference>
<proteinExistence type="predicted"/>
<dbReference type="PANTHER" id="PTHR47506">
    <property type="entry name" value="TRANSCRIPTIONAL REGULATORY PROTEIN"/>
    <property type="match status" value="1"/>
</dbReference>
<keyword evidence="3" id="KW-0804">Transcription</keyword>
<dbReference type="Gene3D" id="1.10.357.10">
    <property type="entry name" value="Tetracycline Repressor, domain 2"/>
    <property type="match status" value="1"/>
</dbReference>
<evidence type="ECO:0000313" key="7">
    <source>
        <dbReference type="Proteomes" id="UP001471651"/>
    </source>
</evidence>
<dbReference type="Pfam" id="PF00440">
    <property type="entry name" value="TetR_N"/>
    <property type="match status" value="1"/>
</dbReference>
<organism evidence="6 7">
    <name type="scientific">Marinomonas primoryensis</name>
    <dbReference type="NCBI Taxonomy" id="178399"/>
    <lineage>
        <taxon>Bacteria</taxon>
        <taxon>Pseudomonadati</taxon>
        <taxon>Pseudomonadota</taxon>
        <taxon>Gammaproteobacteria</taxon>
        <taxon>Oceanospirillales</taxon>
        <taxon>Oceanospirillaceae</taxon>
        <taxon>Marinomonas</taxon>
    </lineage>
</organism>
<feature type="domain" description="HTH tetR-type" evidence="5">
    <location>
        <begin position="13"/>
        <end position="73"/>
    </location>
</feature>
<gene>
    <name evidence="6" type="ORF">ABKW32_03765</name>
</gene>